<dbReference type="SMART" id="SM00355">
    <property type="entry name" value="ZnF_C2H2"/>
    <property type="match status" value="3"/>
</dbReference>
<reference evidence="10" key="1">
    <citation type="submission" date="2020-10" db="EMBL/GenBank/DDBJ databases">
        <title>Genome Sequence of Monilinia vaccinii-corymbosi Sheds Light on Mummy Berry Disease Infection of Blueberry and Mating Type.</title>
        <authorList>
            <person name="Yow A.G."/>
            <person name="Zhang Y."/>
            <person name="Bansal K."/>
            <person name="Eacker S.M."/>
            <person name="Sullivan S."/>
            <person name="Liachko I."/>
            <person name="Cubeta M.A."/>
            <person name="Rollins J.A."/>
            <person name="Ashrafi H."/>
        </authorList>
    </citation>
    <scope>NUCLEOTIDE SEQUENCE</scope>
    <source>
        <strain evidence="10">RL-1</strain>
    </source>
</reference>
<keyword evidence="4" id="KW-0862">Zinc</keyword>
<comment type="subcellular location">
    <subcellularLocation>
        <location evidence="1">Nucleus</location>
    </subcellularLocation>
</comment>
<feature type="domain" description="C2H2-type" evidence="9">
    <location>
        <begin position="128"/>
        <end position="152"/>
    </location>
</feature>
<evidence type="ECO:0000256" key="7">
    <source>
        <dbReference type="ARBA" id="ARBA00023242"/>
    </source>
</evidence>
<dbReference type="OrthoDB" id="6105938at2759"/>
<dbReference type="AlphaFoldDB" id="A0A8A3PGH3"/>
<dbReference type="EMBL" id="CP063408">
    <property type="protein sequence ID" value="QSZ34367.1"/>
    <property type="molecule type" value="Genomic_DNA"/>
</dbReference>
<organism evidence="10 11">
    <name type="scientific">Monilinia vaccinii-corymbosi</name>
    <dbReference type="NCBI Taxonomy" id="61207"/>
    <lineage>
        <taxon>Eukaryota</taxon>
        <taxon>Fungi</taxon>
        <taxon>Dikarya</taxon>
        <taxon>Ascomycota</taxon>
        <taxon>Pezizomycotina</taxon>
        <taxon>Leotiomycetes</taxon>
        <taxon>Helotiales</taxon>
        <taxon>Sclerotiniaceae</taxon>
        <taxon>Monilinia</taxon>
    </lineage>
</organism>
<dbReference type="PROSITE" id="PS00028">
    <property type="entry name" value="ZINC_FINGER_C2H2_1"/>
    <property type="match status" value="2"/>
</dbReference>
<evidence type="ECO:0000256" key="8">
    <source>
        <dbReference type="PROSITE-ProRule" id="PRU00042"/>
    </source>
</evidence>
<sequence length="276" mass="30267">MTFKNVEEVLQHAPEHAKVVTPVSSANLAEKAALDKQLKYDRNTCQRCGGMFLERVDLDDHLANDHGLQLKCLRPSCDHTSTSPDGFRTHYLSCGMVKCHICEGFFDKESDPALKIHMAEAHSPKPIFGCIQCTKRFSSSDSVAKHYSAEHAFVCEACPGTFFISSAVRDSHLATCSILSARSDSGSEGSFQTSRTEFSPIMKRKTTRAAGLSLHPAKSARPLIPIHDELGPDRRDAVYQLAQTILAEAKARATPAFNAKSATLRLSISTQNSRDT</sequence>
<dbReference type="GO" id="GO:0005634">
    <property type="term" value="C:nucleus"/>
    <property type="evidence" value="ECO:0007669"/>
    <property type="project" value="UniProtKB-SubCell"/>
</dbReference>
<accession>A0A8A3PGH3</accession>
<dbReference type="PROSITE" id="PS50157">
    <property type="entry name" value="ZINC_FINGER_C2H2_2"/>
    <property type="match status" value="1"/>
</dbReference>
<dbReference type="Proteomes" id="UP000672032">
    <property type="component" value="Chromosome 4"/>
</dbReference>
<keyword evidence="6" id="KW-0804">Transcription</keyword>
<name>A0A8A3PGH3_9HELO</name>
<evidence type="ECO:0000259" key="9">
    <source>
        <dbReference type="PROSITE" id="PS50157"/>
    </source>
</evidence>
<dbReference type="GO" id="GO:0008270">
    <property type="term" value="F:zinc ion binding"/>
    <property type="evidence" value="ECO:0007669"/>
    <property type="project" value="UniProtKB-KW"/>
</dbReference>
<evidence type="ECO:0000256" key="6">
    <source>
        <dbReference type="ARBA" id="ARBA00023163"/>
    </source>
</evidence>
<dbReference type="InterPro" id="IPR013087">
    <property type="entry name" value="Znf_C2H2_type"/>
</dbReference>
<evidence type="ECO:0000313" key="10">
    <source>
        <dbReference type="EMBL" id="QSZ34367.1"/>
    </source>
</evidence>
<keyword evidence="11" id="KW-1185">Reference proteome</keyword>
<proteinExistence type="predicted"/>
<evidence type="ECO:0000256" key="5">
    <source>
        <dbReference type="ARBA" id="ARBA00023015"/>
    </source>
</evidence>
<evidence type="ECO:0000256" key="4">
    <source>
        <dbReference type="ARBA" id="ARBA00022833"/>
    </source>
</evidence>
<evidence type="ECO:0000313" key="11">
    <source>
        <dbReference type="Proteomes" id="UP000672032"/>
    </source>
</evidence>
<dbReference type="Gene3D" id="3.30.160.60">
    <property type="entry name" value="Classic Zinc Finger"/>
    <property type="match status" value="1"/>
</dbReference>
<dbReference type="GO" id="GO:0006357">
    <property type="term" value="P:regulation of transcription by RNA polymerase II"/>
    <property type="evidence" value="ECO:0007669"/>
    <property type="project" value="TreeGrafter"/>
</dbReference>
<evidence type="ECO:0000256" key="1">
    <source>
        <dbReference type="ARBA" id="ARBA00004123"/>
    </source>
</evidence>
<evidence type="ECO:0000256" key="2">
    <source>
        <dbReference type="ARBA" id="ARBA00022723"/>
    </source>
</evidence>
<gene>
    <name evidence="10" type="ORF">DSL72_005958</name>
</gene>
<evidence type="ECO:0000256" key="3">
    <source>
        <dbReference type="ARBA" id="ARBA00022771"/>
    </source>
</evidence>
<keyword evidence="3 8" id="KW-0863">Zinc-finger</keyword>
<keyword evidence="5" id="KW-0805">Transcription regulation</keyword>
<dbReference type="PANTHER" id="PTHR46179">
    <property type="entry name" value="ZINC FINGER PROTEIN"/>
    <property type="match status" value="1"/>
</dbReference>
<protein>
    <recommendedName>
        <fullName evidence="9">C2H2-type domain-containing protein</fullName>
    </recommendedName>
</protein>
<keyword evidence="2" id="KW-0479">Metal-binding</keyword>
<dbReference type="PANTHER" id="PTHR46179:SF13">
    <property type="entry name" value="C2H2-TYPE DOMAIN-CONTAINING PROTEIN"/>
    <property type="match status" value="1"/>
</dbReference>
<dbReference type="InterPro" id="IPR051061">
    <property type="entry name" value="Zinc_finger_trans_reg"/>
</dbReference>
<keyword evidence="7" id="KW-0539">Nucleus</keyword>